<feature type="domain" description="Metalloprotease TldD/E C-terminal" evidence="4">
    <location>
        <begin position="238"/>
        <end position="481"/>
    </location>
</feature>
<accession>A0A0A6WYA8</accession>
<organism evidence="5 6">
    <name type="scientific">Actinoplanes utahensis</name>
    <dbReference type="NCBI Taxonomy" id="1869"/>
    <lineage>
        <taxon>Bacteria</taxon>
        <taxon>Bacillati</taxon>
        <taxon>Actinomycetota</taxon>
        <taxon>Actinomycetes</taxon>
        <taxon>Micromonosporales</taxon>
        <taxon>Micromonosporaceae</taxon>
        <taxon>Actinoplanes</taxon>
    </lineage>
</organism>
<proteinExistence type="inferred from homology"/>
<dbReference type="eggNOG" id="COG0312">
    <property type="taxonomic scope" value="Bacteria"/>
</dbReference>
<feature type="region of interest" description="Disordered" evidence="2">
    <location>
        <begin position="329"/>
        <end position="348"/>
    </location>
</feature>
<dbReference type="GO" id="GO:0006508">
    <property type="term" value="P:proteolysis"/>
    <property type="evidence" value="ECO:0007669"/>
    <property type="project" value="InterPro"/>
</dbReference>
<dbReference type="PANTHER" id="PTHR43666">
    <property type="entry name" value="TLDD PROTEIN"/>
    <property type="match status" value="1"/>
</dbReference>
<dbReference type="InterPro" id="IPR045569">
    <property type="entry name" value="Metalloprtase-TldD/E_C"/>
</dbReference>
<dbReference type="Proteomes" id="UP000054537">
    <property type="component" value="Unassembled WGS sequence"/>
</dbReference>
<evidence type="ECO:0000313" key="6">
    <source>
        <dbReference type="Proteomes" id="UP000054537"/>
    </source>
</evidence>
<keyword evidence="6" id="KW-1185">Reference proteome</keyword>
<dbReference type="SUPFAM" id="SSF111283">
    <property type="entry name" value="Putative modulator of DNA gyrase, PmbA/TldD"/>
    <property type="match status" value="1"/>
</dbReference>
<dbReference type="InterPro" id="IPR002510">
    <property type="entry name" value="Metalloprtase-TldD/E_N"/>
</dbReference>
<comment type="similarity">
    <text evidence="1">Belongs to the peptidase U62 family.</text>
</comment>
<gene>
    <name evidence="5" type="ORF">MB27_40825</name>
</gene>
<evidence type="ECO:0000313" key="5">
    <source>
        <dbReference type="EMBL" id="KHD72747.1"/>
    </source>
</evidence>
<name>A0A0A6WYA8_ACTUT</name>
<feature type="compositionally biased region" description="Polar residues" evidence="2">
    <location>
        <begin position="331"/>
        <end position="342"/>
    </location>
</feature>
<dbReference type="OrthoDB" id="9763230at2"/>
<reference evidence="5 6" key="1">
    <citation type="submission" date="2014-10" db="EMBL/GenBank/DDBJ databases">
        <title>Draft genome sequence of Actinoplanes utahensis NRRL 12052.</title>
        <authorList>
            <person name="Velasco-Bucheli B."/>
            <person name="del Cerro C."/>
            <person name="Hormigo D."/>
            <person name="Garcia J.L."/>
            <person name="Acebal C."/>
            <person name="Arroyo M."/>
            <person name="de la Mata I."/>
        </authorList>
    </citation>
    <scope>NUCLEOTIDE SEQUENCE [LARGE SCALE GENOMIC DNA]</scope>
    <source>
        <strain evidence="5 6">NRRL 12052</strain>
    </source>
</reference>
<dbReference type="STRING" id="1869.MB27_40825"/>
<dbReference type="GO" id="GO:0008237">
    <property type="term" value="F:metallopeptidase activity"/>
    <property type="evidence" value="ECO:0007669"/>
    <property type="project" value="InterPro"/>
</dbReference>
<dbReference type="InterPro" id="IPR036059">
    <property type="entry name" value="TldD/PmbA_sf"/>
</dbReference>
<dbReference type="PANTHER" id="PTHR43666:SF1">
    <property type="entry name" value="CONSERVED PROTEIN"/>
    <property type="match status" value="1"/>
</dbReference>
<dbReference type="AlphaFoldDB" id="A0A0A6WYA8"/>
<sequence>MSGESGRAGAELELAAHVIQLVRELAGREAEAEVNVRHEAEALTRFANSAIHQNVASASTGVRLRLHAGGRTAGGSTTLNSADGLRTLVERTLAAVRVSPADRSWPGLAAPAPLRLSAGHPGSGERSGLAFGFDEATARADPSERADRVRDFVRAADGLETAGYCRTVYVSAAFANSAGQAVEGRTAEAAMDGIARSGGADGVARLAAARLADLDGAVLGARAAAKARAAREPVELPPGHYEVVLEPDAVRDMLENFAFFGFDGKAHNQQQSFAEPGREQFDPSVTIVDEPLGSRDEPAADLPFDEEGTPRRPLVLVRDGVTTAVTHDRTSAAQAGTESTGHASAVSRSWGPHARNLRLEAAPLLGAAPGAGGTGAIADSARPLISAVRRGLLITDLWYTRVLDPKALVITGLTRNGVWLIEDGQITSPVGNLRFTQSYPRALAPGKVLGIGAETVLLPESWGRARYAAPALHLAEWNITGNASG</sequence>
<feature type="domain" description="Metalloprotease TldD/E N-terminal" evidence="3">
    <location>
        <begin position="32"/>
        <end position="95"/>
    </location>
</feature>
<dbReference type="Pfam" id="PF01523">
    <property type="entry name" value="PmbA_TldD_1st"/>
    <property type="match status" value="1"/>
</dbReference>
<feature type="region of interest" description="Disordered" evidence="2">
    <location>
        <begin position="288"/>
        <end position="309"/>
    </location>
</feature>
<evidence type="ECO:0000259" key="3">
    <source>
        <dbReference type="Pfam" id="PF01523"/>
    </source>
</evidence>
<evidence type="ECO:0000259" key="4">
    <source>
        <dbReference type="Pfam" id="PF19289"/>
    </source>
</evidence>
<dbReference type="EMBL" id="JRTT01000137">
    <property type="protein sequence ID" value="KHD72747.1"/>
    <property type="molecule type" value="Genomic_DNA"/>
</dbReference>
<dbReference type="RefSeq" id="WP_043533456.1">
    <property type="nucleotide sequence ID" value="NZ_BAABKU010000003.1"/>
</dbReference>
<evidence type="ECO:0000256" key="2">
    <source>
        <dbReference type="SAM" id="MobiDB-lite"/>
    </source>
</evidence>
<dbReference type="Pfam" id="PF19289">
    <property type="entry name" value="PmbA_TldD_3rd"/>
    <property type="match status" value="1"/>
</dbReference>
<dbReference type="Gene3D" id="3.30.2290.10">
    <property type="entry name" value="PmbA/TldD superfamily"/>
    <property type="match status" value="1"/>
</dbReference>
<protein>
    <submittedName>
        <fullName evidence="5">Peptidase U62</fullName>
    </submittedName>
</protein>
<evidence type="ECO:0000256" key="1">
    <source>
        <dbReference type="ARBA" id="ARBA00005836"/>
    </source>
</evidence>
<dbReference type="InterPro" id="IPR035068">
    <property type="entry name" value="TldD/PmbA_N"/>
</dbReference>
<comment type="caution">
    <text evidence="5">The sequence shown here is derived from an EMBL/GenBank/DDBJ whole genome shotgun (WGS) entry which is preliminary data.</text>
</comment>